<sequence length="86" mass="9522">MQLAWKTWSHLGSRRSVSPPSNSERQTAHSSAPLLILWSFTSAYTSMGNVSITAGSSPLGCRAPWTPLPGVFRLIERSPLSVHWRM</sequence>
<feature type="region of interest" description="Disordered" evidence="1">
    <location>
        <begin position="1"/>
        <end position="29"/>
    </location>
</feature>
<organism evidence="2 3">
    <name type="scientific">Spirodela intermedia</name>
    <name type="common">Intermediate duckweed</name>
    <dbReference type="NCBI Taxonomy" id="51605"/>
    <lineage>
        <taxon>Eukaryota</taxon>
        <taxon>Viridiplantae</taxon>
        <taxon>Streptophyta</taxon>
        <taxon>Embryophyta</taxon>
        <taxon>Tracheophyta</taxon>
        <taxon>Spermatophyta</taxon>
        <taxon>Magnoliopsida</taxon>
        <taxon>Liliopsida</taxon>
        <taxon>Araceae</taxon>
        <taxon>Lemnoideae</taxon>
        <taxon>Spirodela</taxon>
    </lineage>
</organism>
<feature type="compositionally biased region" description="Polar residues" evidence="1">
    <location>
        <begin position="15"/>
        <end position="29"/>
    </location>
</feature>
<evidence type="ECO:0000313" key="2">
    <source>
        <dbReference type="EMBL" id="CAA7401627.1"/>
    </source>
</evidence>
<accession>A0A7I8KV03</accession>
<dbReference type="Proteomes" id="UP000663760">
    <property type="component" value="Chromosome 9"/>
</dbReference>
<protein>
    <submittedName>
        <fullName evidence="2">Uncharacterized protein</fullName>
    </submittedName>
</protein>
<reference evidence="2" key="1">
    <citation type="submission" date="2020-02" db="EMBL/GenBank/DDBJ databases">
        <authorList>
            <person name="Scholz U."/>
            <person name="Mascher M."/>
            <person name="Fiebig A."/>
        </authorList>
    </citation>
    <scope>NUCLEOTIDE SEQUENCE</scope>
</reference>
<keyword evidence="3" id="KW-1185">Reference proteome</keyword>
<name>A0A7I8KV03_SPIIN</name>
<evidence type="ECO:0000256" key="1">
    <source>
        <dbReference type="SAM" id="MobiDB-lite"/>
    </source>
</evidence>
<dbReference type="EMBL" id="LR746272">
    <property type="protein sequence ID" value="CAA7401627.1"/>
    <property type="molecule type" value="Genomic_DNA"/>
</dbReference>
<evidence type="ECO:0000313" key="3">
    <source>
        <dbReference type="Proteomes" id="UP000663760"/>
    </source>
</evidence>
<proteinExistence type="predicted"/>
<dbReference type="AlphaFoldDB" id="A0A7I8KV03"/>
<gene>
    <name evidence="2" type="ORF">SI8410_09012305</name>
</gene>